<dbReference type="EMBL" id="CP002593">
    <property type="protein sequence ID" value="AEA22721.1"/>
    <property type="molecule type" value="Genomic_DNA"/>
</dbReference>
<dbReference type="KEGG" id="pdx:Psed_0453"/>
<evidence type="ECO:0000313" key="1">
    <source>
        <dbReference type="EMBL" id="AEA22721.1"/>
    </source>
</evidence>
<proteinExistence type="predicted"/>
<accession>F4CKI1</accession>
<name>F4CKI1_PSEUX</name>
<reference evidence="1 2" key="1">
    <citation type="journal article" date="2011" name="J. Bacteriol.">
        <title>Genome sequence of the 1,4-dioxane-degrading Pseudonocardia dioxanivorans strain CB1190.</title>
        <authorList>
            <person name="Sales C.M."/>
            <person name="Mahendra S."/>
            <person name="Grostern A."/>
            <person name="Parales R.E."/>
            <person name="Goodwin L.A."/>
            <person name="Woyke T."/>
            <person name="Nolan M."/>
            <person name="Lapidus A."/>
            <person name="Chertkov O."/>
            <person name="Ovchinnikova G."/>
            <person name="Sczyrba A."/>
            <person name="Alvarez-Cohen L."/>
        </authorList>
    </citation>
    <scope>NUCLEOTIDE SEQUENCE [LARGE SCALE GENOMIC DNA]</scope>
    <source>
        <strain evidence="2">ATCC 55486 / DSM 44775 / JCM 13855 / CB1190</strain>
    </source>
</reference>
<organism evidence="1 2">
    <name type="scientific">Pseudonocardia dioxanivorans (strain ATCC 55486 / DSM 44775 / JCM 13855 / CB1190)</name>
    <dbReference type="NCBI Taxonomy" id="675635"/>
    <lineage>
        <taxon>Bacteria</taxon>
        <taxon>Bacillati</taxon>
        <taxon>Actinomycetota</taxon>
        <taxon>Actinomycetes</taxon>
        <taxon>Pseudonocardiales</taxon>
        <taxon>Pseudonocardiaceae</taxon>
        <taxon>Pseudonocardia</taxon>
    </lineage>
</organism>
<protein>
    <submittedName>
        <fullName evidence="1">Uncharacterized protein</fullName>
    </submittedName>
</protein>
<dbReference type="HOGENOM" id="CLU_3366827_0_0_11"/>
<evidence type="ECO:0000313" key="2">
    <source>
        <dbReference type="Proteomes" id="UP000007809"/>
    </source>
</evidence>
<gene>
    <name evidence="1" type="ordered locus">Psed_0453</name>
</gene>
<dbReference type="Proteomes" id="UP000007809">
    <property type="component" value="Chromosome"/>
</dbReference>
<sequence length="35" mass="3706">MFTVLLIAVCLGIAGFTGVLLRRLFTSAPHQDGTS</sequence>
<dbReference type="STRING" id="675635.Psed_0453"/>
<keyword evidence="2" id="KW-1185">Reference proteome</keyword>
<dbReference type="AlphaFoldDB" id="F4CKI1"/>